<dbReference type="InterPro" id="IPR013517">
    <property type="entry name" value="FG-GAP"/>
</dbReference>
<dbReference type="InterPro" id="IPR051333">
    <property type="entry name" value="CLIP_Serine_Protease"/>
</dbReference>
<evidence type="ECO:0000256" key="1">
    <source>
        <dbReference type="ARBA" id="ARBA00022729"/>
    </source>
</evidence>
<keyword evidence="5" id="KW-1185">Reference proteome</keyword>
<protein>
    <submittedName>
        <fullName evidence="4">Uncharacterized protein</fullName>
    </submittedName>
</protein>
<dbReference type="Gene3D" id="2.90.10.10">
    <property type="entry name" value="Bulb-type lectin domain"/>
    <property type="match status" value="2"/>
</dbReference>
<name>A0A100Y4H4_9ACTN</name>
<dbReference type="STRING" id="936756.ATE80_18035"/>
<dbReference type="GO" id="GO:0004252">
    <property type="term" value="F:serine-type endopeptidase activity"/>
    <property type="evidence" value="ECO:0007669"/>
    <property type="project" value="InterPro"/>
</dbReference>
<dbReference type="SUPFAM" id="SSF50494">
    <property type="entry name" value="Trypsin-like serine proteases"/>
    <property type="match status" value="1"/>
</dbReference>
<dbReference type="InterPro" id="IPR001254">
    <property type="entry name" value="Trypsin_dom"/>
</dbReference>
<dbReference type="InterPro" id="IPR001480">
    <property type="entry name" value="Bulb-type_lectin_dom"/>
</dbReference>
<dbReference type="SUPFAM" id="SSF51110">
    <property type="entry name" value="alpha-D-mannose-specific plant lectins"/>
    <property type="match status" value="1"/>
</dbReference>
<dbReference type="PROSITE" id="PS50240">
    <property type="entry name" value="TRYPSIN_DOM"/>
    <property type="match status" value="1"/>
</dbReference>
<dbReference type="Gene3D" id="2.40.10.10">
    <property type="entry name" value="Trypsin-like serine proteases"/>
    <property type="match status" value="1"/>
</dbReference>
<dbReference type="InterPro" id="IPR009003">
    <property type="entry name" value="Peptidase_S1_PA"/>
</dbReference>
<evidence type="ECO:0000313" key="4">
    <source>
        <dbReference type="EMBL" id="KUH37502.1"/>
    </source>
</evidence>
<dbReference type="InterPro" id="IPR028994">
    <property type="entry name" value="Integrin_alpha_N"/>
</dbReference>
<gene>
    <name evidence="4" type="ORF">ATE80_18035</name>
</gene>
<accession>A0A100Y4H4</accession>
<reference evidence="4 5" key="1">
    <citation type="submission" date="2015-11" db="EMBL/GenBank/DDBJ databases">
        <title>Genome-wide analysis reveals the secondary metabolome in Streptomyces kanasensis ZX01.</title>
        <authorList>
            <person name="Zhang G."/>
            <person name="Han L."/>
            <person name="Feng J."/>
            <person name="Zhang X."/>
        </authorList>
    </citation>
    <scope>NUCLEOTIDE SEQUENCE [LARGE SCALE GENOMIC DNA]</scope>
    <source>
        <strain evidence="4 5">ZX01</strain>
    </source>
</reference>
<dbReference type="Pfam" id="PF00089">
    <property type="entry name" value="Trypsin"/>
    <property type="match status" value="1"/>
</dbReference>
<feature type="domain" description="Peptidase S1" evidence="2">
    <location>
        <begin position="37"/>
        <end position="233"/>
    </location>
</feature>
<dbReference type="AlphaFoldDB" id="A0A100Y4H4"/>
<dbReference type="SMART" id="SM00020">
    <property type="entry name" value="Tryp_SPc"/>
    <property type="match status" value="1"/>
</dbReference>
<evidence type="ECO:0000313" key="5">
    <source>
        <dbReference type="Proteomes" id="UP000054011"/>
    </source>
</evidence>
<dbReference type="SMART" id="SM00108">
    <property type="entry name" value="B_lectin"/>
    <property type="match status" value="1"/>
</dbReference>
<dbReference type="InterPro" id="IPR043504">
    <property type="entry name" value="Peptidase_S1_PA_chymotrypsin"/>
</dbReference>
<dbReference type="Gene3D" id="2.40.128.340">
    <property type="match status" value="3"/>
</dbReference>
<comment type="caution">
    <text evidence="4">The sequence shown here is derived from an EMBL/GenBank/DDBJ whole genome shotgun (WGS) entry which is preliminary data.</text>
</comment>
<organism evidence="4 5">
    <name type="scientific">Streptomyces kanasensis</name>
    <dbReference type="NCBI Taxonomy" id="936756"/>
    <lineage>
        <taxon>Bacteria</taxon>
        <taxon>Bacillati</taxon>
        <taxon>Actinomycetota</taxon>
        <taxon>Actinomycetes</taxon>
        <taxon>Kitasatosporales</taxon>
        <taxon>Streptomycetaceae</taxon>
        <taxon>Streptomyces</taxon>
    </lineage>
</organism>
<dbReference type="SUPFAM" id="SSF69318">
    <property type="entry name" value="Integrin alpha N-terminal domain"/>
    <property type="match status" value="1"/>
</dbReference>
<feature type="domain" description="Bulb-type lectin" evidence="3">
    <location>
        <begin position="256"/>
        <end position="363"/>
    </location>
</feature>
<dbReference type="InterPro" id="IPR001314">
    <property type="entry name" value="Peptidase_S1A"/>
</dbReference>
<dbReference type="PRINTS" id="PR00722">
    <property type="entry name" value="CHYMOTRYPSIN"/>
</dbReference>
<dbReference type="PROSITE" id="PS50927">
    <property type="entry name" value="BULB_LECTIN"/>
    <property type="match status" value="1"/>
</dbReference>
<dbReference type="PANTHER" id="PTHR24260">
    <property type="match status" value="1"/>
</dbReference>
<dbReference type="GO" id="GO:0006508">
    <property type="term" value="P:proteolysis"/>
    <property type="evidence" value="ECO:0007669"/>
    <property type="project" value="InterPro"/>
</dbReference>
<dbReference type="PANTHER" id="PTHR24260:SF136">
    <property type="entry name" value="GH08193P-RELATED"/>
    <property type="match status" value="1"/>
</dbReference>
<proteinExistence type="predicted"/>
<keyword evidence="1" id="KW-0732">Signal</keyword>
<sequence length="719" mass="74827">MGTSVFGRSHRSAWTTGILTAGVATGLLGTAIPANAVVGAAVTDASYAFTANLQIGEGEQMRACSGALIDASWVLTAAACFAPDPLAGGEVKVGKPALKTVATIGRNDLAGTGGHVSEVVEVIPRGTGGSALVRLATPATGITPVPVATTPAAAGQTLKSAGFGRSRTEWRPDKLHAATFGVDSVDAGTVALTGATADDAICAGDTGGPVLRQRTGGGVELVGVSTRSWQGGCFGMPETETRTGAVAARVDGFAFRSQLAAGQRLQPGDVLVSATARLTMQADGDLVVSGRAGNVLWSTGTAGNPGATAVLGADGNLVVRNAADTTTLWQSGTSAAGGSLVVQDRGNVVVRTSTGATVWSSGTAIRNDVDLDGRSDMTAWYDFAEGTDATYTFGGQADGRIGAFTKTYASKAGEWRAEYQKRVTGDFTGDGRSDLVFVEGYSDTSVKMFLATAKADGMFAQPVQVWAVAAGHTTFHYSNMTPQAGDFNGDGREDVALWNVDKTTGVTRLFTFTANATGGFNRMVESEWSAPAGTWTRARAKFVTGDFNGDGRDELGVFYGQGDNTIKQYVFPTTAAGVFTAPQVWWTGPAATTYDWNKAQPHVGDFNGDRLDDLMFWYDNGKVTGNTLLSTKTAFGPTVKLSLSGDLDTSSLQLVVGDYDGDGRDDLGAMYHYASTGVVKMWTWTAKPDAGFNGALLGWESKPNSFLYAQTQFVKPYSG</sequence>
<dbReference type="EMBL" id="LNSV01000045">
    <property type="protein sequence ID" value="KUH37502.1"/>
    <property type="molecule type" value="Genomic_DNA"/>
</dbReference>
<dbReference type="OrthoDB" id="9815928at2"/>
<evidence type="ECO:0000259" key="2">
    <source>
        <dbReference type="PROSITE" id="PS50240"/>
    </source>
</evidence>
<dbReference type="Proteomes" id="UP000054011">
    <property type="component" value="Unassembled WGS sequence"/>
</dbReference>
<dbReference type="Pfam" id="PF13517">
    <property type="entry name" value="FG-GAP_3"/>
    <property type="match status" value="1"/>
</dbReference>
<dbReference type="InterPro" id="IPR036426">
    <property type="entry name" value="Bulb-type_lectin_dom_sf"/>
</dbReference>
<evidence type="ECO:0000259" key="3">
    <source>
        <dbReference type="PROSITE" id="PS50927"/>
    </source>
</evidence>